<reference evidence="3" key="1">
    <citation type="submission" date="2016-10" db="EMBL/GenBank/DDBJ databases">
        <authorList>
            <person name="Varghese N."/>
            <person name="Submissions S."/>
        </authorList>
    </citation>
    <scope>NUCLEOTIDE SEQUENCE [LARGE SCALE GENOMIC DNA]</scope>
    <source>
        <strain evidence="3">DSM 9751</strain>
    </source>
</reference>
<organism evidence="2 3">
    <name type="scientific">Pseudomonas saponiphila</name>
    <dbReference type="NCBI Taxonomy" id="556534"/>
    <lineage>
        <taxon>Bacteria</taxon>
        <taxon>Pseudomonadati</taxon>
        <taxon>Pseudomonadota</taxon>
        <taxon>Gammaproteobacteria</taxon>
        <taxon>Pseudomonadales</taxon>
        <taxon>Pseudomonadaceae</taxon>
        <taxon>Pseudomonas</taxon>
    </lineage>
</organism>
<evidence type="ECO:0000313" key="2">
    <source>
        <dbReference type="EMBL" id="SEC24495.1"/>
    </source>
</evidence>
<protein>
    <submittedName>
        <fullName evidence="2">Uncharacterized protein</fullName>
    </submittedName>
</protein>
<dbReference type="Proteomes" id="UP000198982">
    <property type="component" value="Unassembled WGS sequence"/>
</dbReference>
<sequence>MGNEKSIKLQLMLLPLALLLGACSAQSTISPAVSQPKAAAIPALPPQARQQPAQQWCLPTCSSALTNERASWQQMLIKAGAGE</sequence>
<keyword evidence="1" id="KW-0732">Signal</keyword>
<feature type="signal peptide" evidence="1">
    <location>
        <begin position="1"/>
        <end position="27"/>
    </location>
</feature>
<accession>A0A1H4QY06</accession>
<feature type="chain" id="PRO_5011645107" evidence="1">
    <location>
        <begin position="28"/>
        <end position="83"/>
    </location>
</feature>
<gene>
    <name evidence="2" type="ORF">SAMN05216178_3959</name>
</gene>
<dbReference type="EMBL" id="FNTJ01000001">
    <property type="protein sequence ID" value="SEC24495.1"/>
    <property type="molecule type" value="Genomic_DNA"/>
</dbReference>
<evidence type="ECO:0000256" key="1">
    <source>
        <dbReference type="SAM" id="SignalP"/>
    </source>
</evidence>
<evidence type="ECO:0000313" key="3">
    <source>
        <dbReference type="Proteomes" id="UP000198982"/>
    </source>
</evidence>
<proteinExistence type="predicted"/>
<keyword evidence="3" id="KW-1185">Reference proteome</keyword>
<dbReference type="PROSITE" id="PS51257">
    <property type="entry name" value="PROKAR_LIPOPROTEIN"/>
    <property type="match status" value="1"/>
</dbReference>
<dbReference type="AlphaFoldDB" id="A0A1H4QY06"/>
<name>A0A1H4QY06_9PSED</name>